<sequence length="45" mass="4807">MKKFLACSLVAVAMLAGVAFGVGQDQALTNQQEEVQLASDLPFEH</sequence>
<dbReference type="EMBL" id="FMIK01000063">
    <property type="protein sequence ID" value="SCM06916.1"/>
    <property type="molecule type" value="Genomic_DNA"/>
</dbReference>
<reference evidence="2 3" key="1">
    <citation type="submission" date="2016-08" db="EMBL/GenBank/DDBJ databases">
        <authorList>
            <person name="Loux V."/>
            <person name="Rue O."/>
        </authorList>
    </citation>
    <scope>NUCLEOTIDE SEQUENCE [LARGE SCALE GENOMIC DNA]</scope>
    <source>
        <strain evidence="2 3">AFSSA_08CEB44bac</strain>
    </source>
</reference>
<organism evidence="2 3">
    <name type="scientific">Bacillus cytotoxicus</name>
    <dbReference type="NCBI Taxonomy" id="580165"/>
    <lineage>
        <taxon>Bacteria</taxon>
        <taxon>Bacillati</taxon>
        <taxon>Bacillota</taxon>
        <taxon>Bacilli</taxon>
        <taxon>Bacillales</taxon>
        <taxon>Bacillaceae</taxon>
        <taxon>Bacillus</taxon>
        <taxon>Bacillus cereus group</taxon>
    </lineage>
</organism>
<gene>
    <name evidence="2" type="ORF">BCB44BAC_04343</name>
</gene>
<dbReference type="GeneID" id="33899105"/>
<dbReference type="InterPro" id="IPR009239">
    <property type="entry name" value="Bacillus_PapR"/>
</dbReference>
<comment type="caution">
    <text evidence="2">The sequence shown here is derived from an EMBL/GenBank/DDBJ whole genome shotgun (WGS) entry which is preliminary data.</text>
</comment>
<protein>
    <submittedName>
        <fullName evidence="2">PapR</fullName>
    </submittedName>
</protein>
<evidence type="ECO:0000313" key="2">
    <source>
        <dbReference type="EMBL" id="SCM06916.1"/>
    </source>
</evidence>
<dbReference type="RefSeq" id="WP_012096314.1">
    <property type="nucleotide sequence ID" value="NZ_CP024096.1"/>
</dbReference>
<dbReference type="AlphaFoldDB" id="A0AAX2CNB8"/>
<evidence type="ECO:0000313" key="3">
    <source>
        <dbReference type="Proteomes" id="UP000242164"/>
    </source>
</evidence>
<dbReference type="Pfam" id="PF05968">
    <property type="entry name" value="Bacillus_PapR"/>
    <property type="match status" value="1"/>
</dbReference>
<keyword evidence="1" id="KW-0732">Signal</keyword>
<dbReference type="Proteomes" id="UP000242164">
    <property type="component" value="Unassembled WGS sequence"/>
</dbReference>
<feature type="signal peptide" evidence="1">
    <location>
        <begin position="1"/>
        <end position="21"/>
    </location>
</feature>
<accession>A0AAX2CNB8</accession>
<evidence type="ECO:0000256" key="1">
    <source>
        <dbReference type="SAM" id="SignalP"/>
    </source>
</evidence>
<feature type="chain" id="PRO_5043824888" evidence="1">
    <location>
        <begin position="22"/>
        <end position="45"/>
    </location>
</feature>
<name>A0AAX2CNB8_9BACI</name>
<proteinExistence type="predicted"/>